<keyword evidence="2" id="KW-0812">Transmembrane</keyword>
<name>A0A9N8HSP2_9STRA</name>
<organism evidence="3 4">
    <name type="scientific">Seminavis robusta</name>
    <dbReference type="NCBI Taxonomy" id="568900"/>
    <lineage>
        <taxon>Eukaryota</taxon>
        <taxon>Sar</taxon>
        <taxon>Stramenopiles</taxon>
        <taxon>Ochrophyta</taxon>
        <taxon>Bacillariophyta</taxon>
        <taxon>Bacillariophyceae</taxon>
        <taxon>Bacillariophycidae</taxon>
        <taxon>Naviculales</taxon>
        <taxon>Naviculaceae</taxon>
        <taxon>Seminavis</taxon>
    </lineage>
</organism>
<keyword evidence="2" id="KW-1133">Transmembrane helix</keyword>
<evidence type="ECO:0000313" key="4">
    <source>
        <dbReference type="Proteomes" id="UP001153069"/>
    </source>
</evidence>
<reference evidence="3" key="1">
    <citation type="submission" date="2020-06" db="EMBL/GenBank/DDBJ databases">
        <authorList>
            <consortium name="Plant Systems Biology data submission"/>
        </authorList>
    </citation>
    <scope>NUCLEOTIDE SEQUENCE</scope>
    <source>
        <strain evidence="3">D6</strain>
    </source>
</reference>
<dbReference type="Proteomes" id="UP001153069">
    <property type="component" value="Unassembled WGS sequence"/>
</dbReference>
<accession>A0A9N8HSP2</accession>
<evidence type="ECO:0000256" key="2">
    <source>
        <dbReference type="SAM" id="Phobius"/>
    </source>
</evidence>
<protein>
    <submittedName>
        <fullName evidence="3">Uncharacterized protein</fullName>
    </submittedName>
</protein>
<comment type="caution">
    <text evidence="3">The sequence shown here is derived from an EMBL/GenBank/DDBJ whole genome shotgun (WGS) entry which is preliminary data.</text>
</comment>
<dbReference type="AlphaFoldDB" id="A0A9N8HSP2"/>
<feature type="region of interest" description="Disordered" evidence="1">
    <location>
        <begin position="21"/>
        <end position="57"/>
    </location>
</feature>
<dbReference type="EMBL" id="CAICTM010001185">
    <property type="protein sequence ID" value="CAB9521353.1"/>
    <property type="molecule type" value="Genomic_DNA"/>
</dbReference>
<keyword evidence="2" id="KW-0472">Membrane</keyword>
<evidence type="ECO:0000256" key="1">
    <source>
        <dbReference type="SAM" id="MobiDB-lite"/>
    </source>
</evidence>
<proteinExistence type="predicted"/>
<feature type="transmembrane region" description="Helical" evidence="2">
    <location>
        <begin position="60"/>
        <end position="80"/>
    </location>
</feature>
<gene>
    <name evidence="3" type="ORF">SEMRO_1187_G250500.1</name>
</gene>
<sequence length="122" mass="12936">MDAKLARILRNVAHDTVVEFQGTGDASGSTYDYGGTRPPYIPQDSSSSNNNNSSGGGSPAWRWMLAAVLMAGGLGSYWMAGKRQQRSIVPTSTGDYGWNPISHDDVMELTNVPNSGAAMPLA</sequence>
<keyword evidence="4" id="KW-1185">Reference proteome</keyword>
<evidence type="ECO:0000313" key="3">
    <source>
        <dbReference type="EMBL" id="CAB9521353.1"/>
    </source>
</evidence>